<dbReference type="EMBL" id="GBXM01023873">
    <property type="protein sequence ID" value="JAH84704.1"/>
    <property type="molecule type" value="Transcribed_RNA"/>
</dbReference>
<reference evidence="1" key="1">
    <citation type="submission" date="2014-11" db="EMBL/GenBank/DDBJ databases">
        <authorList>
            <person name="Amaro Gonzalez C."/>
        </authorList>
    </citation>
    <scope>NUCLEOTIDE SEQUENCE</scope>
</reference>
<sequence>MWDTLPTAGAPVSIFQSFTLTCNI</sequence>
<accession>A0A0E9W2S4</accession>
<name>A0A0E9W2S4_ANGAN</name>
<organism evidence="1">
    <name type="scientific">Anguilla anguilla</name>
    <name type="common">European freshwater eel</name>
    <name type="synonym">Muraena anguilla</name>
    <dbReference type="NCBI Taxonomy" id="7936"/>
    <lineage>
        <taxon>Eukaryota</taxon>
        <taxon>Metazoa</taxon>
        <taxon>Chordata</taxon>
        <taxon>Craniata</taxon>
        <taxon>Vertebrata</taxon>
        <taxon>Euteleostomi</taxon>
        <taxon>Actinopterygii</taxon>
        <taxon>Neopterygii</taxon>
        <taxon>Teleostei</taxon>
        <taxon>Anguilliformes</taxon>
        <taxon>Anguillidae</taxon>
        <taxon>Anguilla</taxon>
    </lineage>
</organism>
<dbReference type="AlphaFoldDB" id="A0A0E9W2S4"/>
<evidence type="ECO:0000313" key="1">
    <source>
        <dbReference type="EMBL" id="JAH84704.1"/>
    </source>
</evidence>
<reference evidence="1" key="2">
    <citation type="journal article" date="2015" name="Fish Shellfish Immunol.">
        <title>Early steps in the European eel (Anguilla anguilla)-Vibrio vulnificus interaction in the gills: Role of the RtxA13 toxin.</title>
        <authorList>
            <person name="Callol A."/>
            <person name="Pajuelo D."/>
            <person name="Ebbesson L."/>
            <person name="Teles M."/>
            <person name="MacKenzie S."/>
            <person name="Amaro C."/>
        </authorList>
    </citation>
    <scope>NUCLEOTIDE SEQUENCE</scope>
</reference>
<protein>
    <submittedName>
        <fullName evidence="1">Uncharacterized protein</fullName>
    </submittedName>
</protein>
<proteinExistence type="predicted"/>